<gene>
    <name evidence="1" type="primary">Contig17993.g19128</name>
    <name evidence="1" type="ORF">STYLEM_18334</name>
</gene>
<organism evidence="1 2">
    <name type="scientific">Stylonychia lemnae</name>
    <name type="common">Ciliate</name>
    <dbReference type="NCBI Taxonomy" id="5949"/>
    <lineage>
        <taxon>Eukaryota</taxon>
        <taxon>Sar</taxon>
        <taxon>Alveolata</taxon>
        <taxon>Ciliophora</taxon>
        <taxon>Intramacronucleata</taxon>
        <taxon>Spirotrichea</taxon>
        <taxon>Stichotrichia</taxon>
        <taxon>Sporadotrichida</taxon>
        <taxon>Oxytrichidae</taxon>
        <taxon>Stylonychinae</taxon>
        <taxon>Stylonychia</taxon>
    </lineage>
</organism>
<evidence type="ECO:0000313" key="2">
    <source>
        <dbReference type="Proteomes" id="UP000039865"/>
    </source>
</evidence>
<dbReference type="EMBL" id="CCKQ01017340">
    <property type="protein sequence ID" value="CDW89203.1"/>
    <property type="molecule type" value="Genomic_DNA"/>
</dbReference>
<accession>A0A078B6L5</accession>
<evidence type="ECO:0000313" key="1">
    <source>
        <dbReference type="EMBL" id="CDW89203.1"/>
    </source>
</evidence>
<keyword evidence="2" id="KW-1185">Reference proteome</keyword>
<dbReference type="Proteomes" id="UP000039865">
    <property type="component" value="Unassembled WGS sequence"/>
</dbReference>
<dbReference type="InParanoid" id="A0A078B6L5"/>
<sequence length="162" mass="20042">MTIFQIKSNSNLDQRAKLILAMELITKHFLHLIMLKFMEYIYTHLLYNFKFQPFYLEPFNQHIRWSRLEADNRFHFYIRADRLGELLQYRTKVLENMQTFETSLYNAIANDDTYYPQSTARDQDYDYKQSDYYWMWDGVSQLFLDELYFNLNGSYYNWIKLF</sequence>
<protein>
    <submittedName>
        <fullName evidence="1">Uncharacterized protein</fullName>
    </submittedName>
</protein>
<dbReference type="AlphaFoldDB" id="A0A078B6L5"/>
<reference evidence="1 2" key="1">
    <citation type="submission" date="2014-06" db="EMBL/GenBank/DDBJ databases">
        <authorList>
            <person name="Swart Estienne"/>
        </authorList>
    </citation>
    <scope>NUCLEOTIDE SEQUENCE [LARGE SCALE GENOMIC DNA]</scope>
    <source>
        <strain evidence="1 2">130c</strain>
    </source>
</reference>
<proteinExistence type="predicted"/>
<name>A0A078B6L5_STYLE</name>